<feature type="chain" id="PRO_5002927940" evidence="1">
    <location>
        <begin position="33"/>
        <end position="330"/>
    </location>
</feature>
<evidence type="ECO:0000256" key="1">
    <source>
        <dbReference type="SAM" id="SignalP"/>
    </source>
</evidence>
<dbReference type="eggNOG" id="COG5295">
    <property type="taxonomic scope" value="Bacteria"/>
</dbReference>
<keyword evidence="1" id="KW-0732">Signal</keyword>
<accession>C3JB02</accession>
<name>C3JB02_POREA</name>
<dbReference type="AlphaFoldDB" id="C3JB02"/>
<sequence>MSQNTIFNCTSRGMARLSVILLLQSLAFSLLAQNTNSVGINTGNSPVDPSAIMEVKADTPGSSTKKGFLPPRVELKNQRDKRTVPITVGTEAKAMLVYNTKDTYDFVWKHVYADNYYYWLGDRWERMVYTPLVYEAVIPREFYVEGKTKQEFTTQQLNPPHSHGKVNGIDLPLKFTEEPVLNRGNIFTKLDNENFRVNVTGTYDVSAFVHYNPFATKIVEKPVPSEPEVTYHKRAFLNLKIQRQASRAAVWEDLVVVRAAWGFDAGGFLKTATINAVAVRLSSGDKIRLVIQSPYKNSSQGYGIEKPYTGTDADHPVARGFRALLLDFNL</sequence>
<evidence type="ECO:0000313" key="2">
    <source>
        <dbReference type="EMBL" id="EEN82697.1"/>
    </source>
</evidence>
<comment type="caution">
    <text evidence="2">The sequence shown here is derived from an EMBL/GenBank/DDBJ whole genome shotgun (WGS) entry which is preliminary data.</text>
</comment>
<protein>
    <submittedName>
        <fullName evidence="2">Uncharacterized protein</fullName>
    </submittedName>
</protein>
<dbReference type="EMBL" id="ACNN01000020">
    <property type="protein sequence ID" value="EEN82697.1"/>
    <property type="molecule type" value="Genomic_DNA"/>
</dbReference>
<keyword evidence="3" id="KW-1185">Reference proteome</keyword>
<feature type="signal peptide" evidence="1">
    <location>
        <begin position="1"/>
        <end position="32"/>
    </location>
</feature>
<evidence type="ECO:0000313" key="3">
    <source>
        <dbReference type="Proteomes" id="UP000004295"/>
    </source>
</evidence>
<gene>
    <name evidence="2" type="ORF">POREN0001_0394</name>
</gene>
<proteinExistence type="predicted"/>
<reference evidence="2 3" key="1">
    <citation type="submission" date="2009-04" db="EMBL/GenBank/DDBJ databases">
        <authorList>
            <person name="Sebastian Y."/>
            <person name="Madupu R."/>
            <person name="Durkin A.S."/>
            <person name="Torralba M."/>
            <person name="Methe B."/>
            <person name="Sutton G.G."/>
            <person name="Strausberg R.L."/>
            <person name="Nelson K.E."/>
        </authorList>
    </citation>
    <scope>NUCLEOTIDE SEQUENCE [LARGE SCALE GENOMIC DNA]</scope>
    <source>
        <strain evidence="3">ATCC 35406 / BCRC 14492 / JCM 8526 / NCTC 13058 / HG 370</strain>
    </source>
</reference>
<dbReference type="Proteomes" id="UP000004295">
    <property type="component" value="Unassembled WGS sequence"/>
</dbReference>
<organism evidence="2 3">
    <name type="scientific">Porphyromonas endodontalis (strain ATCC 35406 / DSM 24491 / JCM 8526 / CCUG 16442 / BCRC 14492 / NCTC 13058 / HG 370)</name>
    <name type="common">Bacteroides endodontalis</name>
    <dbReference type="NCBI Taxonomy" id="553175"/>
    <lineage>
        <taxon>Bacteria</taxon>
        <taxon>Pseudomonadati</taxon>
        <taxon>Bacteroidota</taxon>
        <taxon>Bacteroidia</taxon>
        <taxon>Bacteroidales</taxon>
        <taxon>Porphyromonadaceae</taxon>
        <taxon>Porphyromonas</taxon>
    </lineage>
</organism>
<dbReference type="STRING" id="553175.POREN0001_0394"/>